<accession>A0ABR2X9C5</accession>
<gene>
    <name evidence="3" type="ORF">SCAR479_12953</name>
</gene>
<dbReference type="PANTHER" id="PTHR43591:SF10">
    <property type="entry name" value="ABC TRANSMEMBRANE TYPE-1 DOMAIN-CONTAINING PROTEIN-RELATED"/>
    <property type="match status" value="1"/>
</dbReference>
<evidence type="ECO:0000313" key="4">
    <source>
        <dbReference type="Proteomes" id="UP001465668"/>
    </source>
</evidence>
<evidence type="ECO:0000256" key="1">
    <source>
        <dbReference type="ARBA" id="ARBA00038158"/>
    </source>
</evidence>
<sequence>MASPAFPSPAAAADCRTNHRLNLPVEAVTIHRAAAVSVSGPATGSASASEAIFDHLRSAPATFFTMGNGKEFERKVSRSPEHGDPPAIATESDALNGASIEPASPGAYHNDDDEFEPSDYDEASLAESTSIGSSVYGHSYHNGRRYHKACIARWRERYRHGRYPIPNDETEQNREDMLHAMMLEVTNGKLFYAPIGEHPQKILDLGTGTGIWAIEAGDMFPSAEVTGLDLSPIQPVWVPPNVKFLVDDVEDTWLNGDGVDFVHLRNMIPILKSPTKLLQDVYENLKPGGWIELQDVDGAVHCDDGTLPSDWPVLVFCNLMVEAFSKLGTTSHAAMFGGKYLEEAGFVNIRHHTAKLPYGTWPKDRTMRLVGLYYRTAAEEFFPAMGAIQMPLLGWSEASLPGSWRVYRQD</sequence>
<keyword evidence="4" id="KW-1185">Reference proteome</keyword>
<keyword evidence="3" id="KW-0489">Methyltransferase</keyword>
<comment type="similarity">
    <text evidence="1">Belongs to the methyltransferase superfamily. LaeA methyltransferase family.</text>
</comment>
<dbReference type="Pfam" id="PF13489">
    <property type="entry name" value="Methyltransf_23"/>
    <property type="match status" value="1"/>
</dbReference>
<dbReference type="GO" id="GO:0008168">
    <property type="term" value="F:methyltransferase activity"/>
    <property type="evidence" value="ECO:0007669"/>
    <property type="project" value="UniProtKB-KW"/>
</dbReference>
<evidence type="ECO:0000256" key="2">
    <source>
        <dbReference type="SAM" id="MobiDB-lite"/>
    </source>
</evidence>
<reference evidence="3 4" key="1">
    <citation type="submission" date="2024-02" db="EMBL/GenBank/DDBJ databases">
        <title>First draft genome assembly of two strains of Seiridium cardinale.</title>
        <authorList>
            <person name="Emiliani G."/>
            <person name="Scali E."/>
        </authorList>
    </citation>
    <scope>NUCLEOTIDE SEQUENCE [LARGE SCALE GENOMIC DNA]</scope>
    <source>
        <strain evidence="3 4">BM-138-000479</strain>
    </source>
</reference>
<evidence type="ECO:0000313" key="3">
    <source>
        <dbReference type="EMBL" id="KAK9770384.1"/>
    </source>
</evidence>
<protein>
    <submittedName>
        <fullName evidence="3">Methyltransferase domain-containing protein</fullName>
    </submittedName>
</protein>
<dbReference type="SUPFAM" id="SSF53335">
    <property type="entry name" value="S-adenosyl-L-methionine-dependent methyltransferases"/>
    <property type="match status" value="1"/>
</dbReference>
<dbReference type="InterPro" id="IPR029063">
    <property type="entry name" value="SAM-dependent_MTases_sf"/>
</dbReference>
<dbReference type="Proteomes" id="UP001465668">
    <property type="component" value="Unassembled WGS sequence"/>
</dbReference>
<dbReference type="EMBL" id="JARVKM010000094">
    <property type="protein sequence ID" value="KAK9770384.1"/>
    <property type="molecule type" value="Genomic_DNA"/>
</dbReference>
<keyword evidence="3" id="KW-0808">Transferase</keyword>
<dbReference type="CDD" id="cd02440">
    <property type="entry name" value="AdoMet_MTases"/>
    <property type="match status" value="1"/>
</dbReference>
<proteinExistence type="inferred from homology"/>
<organism evidence="3 4">
    <name type="scientific">Seiridium cardinale</name>
    <dbReference type="NCBI Taxonomy" id="138064"/>
    <lineage>
        <taxon>Eukaryota</taxon>
        <taxon>Fungi</taxon>
        <taxon>Dikarya</taxon>
        <taxon>Ascomycota</taxon>
        <taxon>Pezizomycotina</taxon>
        <taxon>Sordariomycetes</taxon>
        <taxon>Xylariomycetidae</taxon>
        <taxon>Amphisphaeriales</taxon>
        <taxon>Sporocadaceae</taxon>
        <taxon>Seiridium</taxon>
    </lineage>
</organism>
<dbReference type="Gene3D" id="3.40.50.150">
    <property type="entry name" value="Vaccinia Virus protein VP39"/>
    <property type="match status" value="1"/>
</dbReference>
<feature type="region of interest" description="Disordered" evidence="2">
    <location>
        <begin position="97"/>
        <end position="126"/>
    </location>
</feature>
<feature type="compositionally biased region" description="Acidic residues" evidence="2">
    <location>
        <begin position="111"/>
        <end position="124"/>
    </location>
</feature>
<dbReference type="PANTHER" id="PTHR43591">
    <property type="entry name" value="METHYLTRANSFERASE"/>
    <property type="match status" value="1"/>
</dbReference>
<comment type="caution">
    <text evidence="3">The sequence shown here is derived from an EMBL/GenBank/DDBJ whole genome shotgun (WGS) entry which is preliminary data.</text>
</comment>
<name>A0ABR2X9C5_9PEZI</name>
<dbReference type="GO" id="GO:0032259">
    <property type="term" value="P:methylation"/>
    <property type="evidence" value="ECO:0007669"/>
    <property type="project" value="UniProtKB-KW"/>
</dbReference>